<reference evidence="1" key="1">
    <citation type="journal article" date="2019" name="bioRxiv">
        <title>The Genome of the Zebra Mussel, Dreissena polymorpha: A Resource for Invasive Species Research.</title>
        <authorList>
            <person name="McCartney M.A."/>
            <person name="Auch B."/>
            <person name="Kono T."/>
            <person name="Mallez S."/>
            <person name="Zhang Y."/>
            <person name="Obille A."/>
            <person name="Becker A."/>
            <person name="Abrahante J.E."/>
            <person name="Garbe J."/>
            <person name="Badalamenti J.P."/>
            <person name="Herman A."/>
            <person name="Mangelson H."/>
            <person name="Liachko I."/>
            <person name="Sullivan S."/>
            <person name="Sone E.D."/>
            <person name="Koren S."/>
            <person name="Silverstein K.A.T."/>
            <person name="Beckman K.B."/>
            <person name="Gohl D.M."/>
        </authorList>
    </citation>
    <scope>NUCLEOTIDE SEQUENCE</scope>
    <source>
        <strain evidence="1">Duluth1</strain>
        <tissue evidence="1">Whole animal</tissue>
    </source>
</reference>
<evidence type="ECO:0000313" key="1">
    <source>
        <dbReference type="EMBL" id="KAH3802528.1"/>
    </source>
</evidence>
<proteinExistence type="predicted"/>
<accession>A0A9D4FSQ0</accession>
<organism evidence="1 2">
    <name type="scientific">Dreissena polymorpha</name>
    <name type="common">Zebra mussel</name>
    <name type="synonym">Mytilus polymorpha</name>
    <dbReference type="NCBI Taxonomy" id="45954"/>
    <lineage>
        <taxon>Eukaryota</taxon>
        <taxon>Metazoa</taxon>
        <taxon>Spiralia</taxon>
        <taxon>Lophotrochozoa</taxon>
        <taxon>Mollusca</taxon>
        <taxon>Bivalvia</taxon>
        <taxon>Autobranchia</taxon>
        <taxon>Heteroconchia</taxon>
        <taxon>Euheterodonta</taxon>
        <taxon>Imparidentia</taxon>
        <taxon>Neoheterodontei</taxon>
        <taxon>Myida</taxon>
        <taxon>Dreissenoidea</taxon>
        <taxon>Dreissenidae</taxon>
        <taxon>Dreissena</taxon>
    </lineage>
</organism>
<dbReference type="AlphaFoldDB" id="A0A9D4FSQ0"/>
<comment type="caution">
    <text evidence="1">The sequence shown here is derived from an EMBL/GenBank/DDBJ whole genome shotgun (WGS) entry which is preliminary data.</text>
</comment>
<dbReference type="EMBL" id="JAIWYP010000007">
    <property type="protein sequence ID" value="KAH3802528.1"/>
    <property type="molecule type" value="Genomic_DNA"/>
</dbReference>
<reference evidence="1" key="2">
    <citation type="submission" date="2020-11" db="EMBL/GenBank/DDBJ databases">
        <authorList>
            <person name="McCartney M.A."/>
            <person name="Auch B."/>
            <person name="Kono T."/>
            <person name="Mallez S."/>
            <person name="Becker A."/>
            <person name="Gohl D.M."/>
            <person name="Silverstein K.A.T."/>
            <person name="Koren S."/>
            <person name="Bechman K.B."/>
            <person name="Herman A."/>
            <person name="Abrahante J.E."/>
            <person name="Garbe J."/>
        </authorList>
    </citation>
    <scope>NUCLEOTIDE SEQUENCE</scope>
    <source>
        <strain evidence="1">Duluth1</strain>
        <tissue evidence="1">Whole animal</tissue>
    </source>
</reference>
<protein>
    <submittedName>
        <fullName evidence="1">Uncharacterized protein</fullName>
    </submittedName>
</protein>
<name>A0A9D4FSQ0_DREPO</name>
<evidence type="ECO:0000313" key="2">
    <source>
        <dbReference type="Proteomes" id="UP000828390"/>
    </source>
</evidence>
<dbReference type="Proteomes" id="UP000828390">
    <property type="component" value="Unassembled WGS sequence"/>
</dbReference>
<keyword evidence="2" id="KW-1185">Reference proteome</keyword>
<sequence length="58" mass="6440">MSMSDGWSCTELTVFSIILHRLSWHVATTSHQRTFLSSAPCIGPIRAEATCALNTHYC</sequence>
<gene>
    <name evidence="1" type="ORF">DPMN_156206</name>
</gene>